<dbReference type="RefSeq" id="WP_159333177.1">
    <property type="nucleotide sequence ID" value="NZ_DAMAQH010000006.1"/>
</dbReference>
<feature type="domain" description="Cyclic nucleotide-binding" evidence="1">
    <location>
        <begin position="43"/>
        <end position="127"/>
    </location>
</feature>
<organism evidence="2 3">
    <name type="scientific">Sphingobacterium multivorum</name>
    <dbReference type="NCBI Taxonomy" id="28454"/>
    <lineage>
        <taxon>Bacteria</taxon>
        <taxon>Pseudomonadati</taxon>
        <taxon>Bacteroidota</taxon>
        <taxon>Sphingobacteriia</taxon>
        <taxon>Sphingobacteriales</taxon>
        <taxon>Sphingobacteriaceae</taxon>
        <taxon>Sphingobacterium</taxon>
    </lineage>
</organism>
<protein>
    <submittedName>
        <fullName evidence="2">Cyclic nucleotide-binding protein</fullName>
    </submittedName>
</protein>
<dbReference type="InterPro" id="IPR014710">
    <property type="entry name" value="RmlC-like_jellyroll"/>
</dbReference>
<dbReference type="Pfam" id="PF00027">
    <property type="entry name" value="cNMP_binding"/>
    <property type="match status" value="1"/>
</dbReference>
<dbReference type="InterPro" id="IPR000595">
    <property type="entry name" value="cNMP-bd_dom"/>
</dbReference>
<dbReference type="Proteomes" id="UP000432350">
    <property type="component" value="Unassembled WGS sequence"/>
</dbReference>
<evidence type="ECO:0000313" key="3">
    <source>
        <dbReference type="Proteomes" id="UP000432350"/>
    </source>
</evidence>
<dbReference type="AlphaFoldDB" id="A0A654DR43"/>
<reference evidence="2 3" key="1">
    <citation type="submission" date="2019-10" db="EMBL/GenBank/DDBJ databases">
        <authorList>
            <person name="Karimi E."/>
        </authorList>
    </citation>
    <scope>NUCLEOTIDE SEQUENCE [LARGE SCALE GENOMIC DNA]</scope>
    <source>
        <strain evidence="2">Sphingobacterium sp. 8BC</strain>
    </source>
</reference>
<name>A0A654DR43_SPHMU</name>
<proteinExistence type="predicted"/>
<dbReference type="CDD" id="cd00038">
    <property type="entry name" value="CAP_ED"/>
    <property type="match status" value="1"/>
</dbReference>
<accession>A0A654DR43</accession>
<dbReference type="Gene3D" id="2.60.120.10">
    <property type="entry name" value="Jelly Rolls"/>
    <property type="match status" value="1"/>
</dbReference>
<dbReference type="SUPFAM" id="SSF51206">
    <property type="entry name" value="cAMP-binding domain-like"/>
    <property type="match status" value="1"/>
</dbReference>
<dbReference type="InterPro" id="IPR018490">
    <property type="entry name" value="cNMP-bd_dom_sf"/>
</dbReference>
<evidence type="ECO:0000259" key="1">
    <source>
        <dbReference type="Pfam" id="PF00027"/>
    </source>
</evidence>
<dbReference type="EMBL" id="CABWMV010000028">
    <property type="protein sequence ID" value="VXD08407.1"/>
    <property type="molecule type" value="Genomic_DNA"/>
</dbReference>
<sequence length="200" mass="23222">MQKKTNRYSQSATDLIVKLFESIHPLSDDLKQLIETHSYVIDVKAGVRLTDIGQVQKQIYFILQGGVHTYYIDPAGNEICSWLLYEGELAIAVYSFFSQKPSFEAIETLEPCRLLVLSYEKLNELYHKFPEFNFIGRVLTERYYIKSEEKANELRMLPAVDRYRNLVERYPEILKRTPLGIVASYLGITQSTLSRIRAKV</sequence>
<evidence type="ECO:0000313" key="2">
    <source>
        <dbReference type="EMBL" id="VXD08407.1"/>
    </source>
</evidence>
<gene>
    <name evidence="2" type="ORF">SPHINGO8BC_90517</name>
</gene>